<evidence type="ECO:0000256" key="4">
    <source>
        <dbReference type="PIRSR" id="PIRSR036979-1"/>
    </source>
</evidence>
<dbReference type="GO" id="GO:0046872">
    <property type="term" value="F:metal ion binding"/>
    <property type="evidence" value="ECO:0007669"/>
    <property type="project" value="UniProtKB-KW"/>
</dbReference>
<keyword evidence="2 4" id="KW-0479">Metal-binding</keyword>
<feature type="binding site" evidence="4">
    <location>
        <position position="209"/>
    </location>
    <ligand>
        <name>Mn(2+)</name>
        <dbReference type="ChEBI" id="CHEBI:29035"/>
        <label>1</label>
    </ligand>
</feature>
<dbReference type="Gene3D" id="3.40.800.10">
    <property type="entry name" value="Ureohydrolase domain"/>
    <property type="match status" value="1"/>
</dbReference>
<dbReference type="PIRSF" id="PIRSF036979">
    <property type="entry name" value="Arginase"/>
    <property type="match status" value="1"/>
</dbReference>
<reference evidence="6 7" key="1">
    <citation type="submission" date="2019-06" db="EMBL/GenBank/DDBJ databases">
        <title>Draft genome of Aliikangiella marina GYP-15.</title>
        <authorList>
            <person name="Wang G."/>
        </authorList>
    </citation>
    <scope>NUCLEOTIDE SEQUENCE [LARGE SCALE GENOMIC DNA]</scope>
    <source>
        <strain evidence="6 7">GYP-15</strain>
    </source>
</reference>
<evidence type="ECO:0000313" key="6">
    <source>
        <dbReference type="EMBL" id="TQV75395.1"/>
    </source>
</evidence>
<dbReference type="CDD" id="cd11593">
    <property type="entry name" value="Agmatinase-like_2"/>
    <property type="match status" value="1"/>
</dbReference>
<dbReference type="EC" id="3.5.3.11" evidence="6"/>
<evidence type="ECO:0000256" key="3">
    <source>
        <dbReference type="ARBA" id="ARBA00022801"/>
    </source>
</evidence>
<gene>
    <name evidence="6" type="primary">speB</name>
    <name evidence="6" type="ORF">FLL45_10720</name>
</gene>
<comment type="cofactor">
    <cofactor evidence="4">
        <name>Mn(2+)</name>
        <dbReference type="ChEBI" id="CHEBI:29035"/>
    </cofactor>
    <text evidence="4">Binds 2 manganese ions per subunit.</text>
</comment>
<dbReference type="PANTHER" id="PTHR11358">
    <property type="entry name" value="ARGINASE/AGMATINASE"/>
    <property type="match status" value="1"/>
</dbReference>
<dbReference type="PROSITE" id="PS01053">
    <property type="entry name" value="ARGINASE_1"/>
    <property type="match status" value="1"/>
</dbReference>
<comment type="caution">
    <text evidence="6">The sequence shown here is derived from an EMBL/GenBank/DDBJ whole genome shotgun (WGS) entry which is preliminary data.</text>
</comment>
<keyword evidence="7" id="KW-1185">Reference proteome</keyword>
<dbReference type="InterPro" id="IPR006035">
    <property type="entry name" value="Ureohydrolase"/>
</dbReference>
<dbReference type="Pfam" id="PF00491">
    <property type="entry name" value="Arginase"/>
    <property type="match status" value="1"/>
</dbReference>
<evidence type="ECO:0000256" key="5">
    <source>
        <dbReference type="RuleBase" id="RU003684"/>
    </source>
</evidence>
<feature type="binding site" evidence="4">
    <location>
        <position position="132"/>
    </location>
    <ligand>
        <name>Mn(2+)</name>
        <dbReference type="ChEBI" id="CHEBI:29035"/>
        <label>1</label>
    </ligand>
</feature>
<evidence type="ECO:0000256" key="1">
    <source>
        <dbReference type="ARBA" id="ARBA00009227"/>
    </source>
</evidence>
<feature type="binding site" evidence="4">
    <location>
        <position position="105"/>
    </location>
    <ligand>
        <name>Mn(2+)</name>
        <dbReference type="ChEBI" id="CHEBI:29035"/>
        <label>1</label>
    </ligand>
</feature>
<name>A0A545TDU8_9GAMM</name>
<dbReference type="Proteomes" id="UP000317839">
    <property type="component" value="Unassembled WGS sequence"/>
</dbReference>
<dbReference type="SUPFAM" id="SSF52768">
    <property type="entry name" value="Arginase/deacetylase"/>
    <property type="match status" value="1"/>
</dbReference>
<dbReference type="GO" id="GO:0008783">
    <property type="term" value="F:agmatinase activity"/>
    <property type="evidence" value="ECO:0007669"/>
    <property type="project" value="UniProtKB-EC"/>
</dbReference>
<dbReference type="RefSeq" id="WP_142942009.1">
    <property type="nucleotide sequence ID" value="NZ_VIKR01000002.1"/>
</dbReference>
<keyword evidence="3 5" id="KW-0378">Hydrolase</keyword>
<evidence type="ECO:0000256" key="2">
    <source>
        <dbReference type="ARBA" id="ARBA00022723"/>
    </source>
</evidence>
<comment type="similarity">
    <text evidence="1">Belongs to the arginase family. Agmatinase subfamily.</text>
</comment>
<accession>A0A545TDU8</accession>
<feature type="binding site" evidence="4">
    <location>
        <position position="128"/>
    </location>
    <ligand>
        <name>Mn(2+)</name>
        <dbReference type="ChEBI" id="CHEBI:29035"/>
        <label>1</label>
    </ligand>
</feature>
<dbReference type="InterPro" id="IPR023696">
    <property type="entry name" value="Ureohydrolase_dom_sf"/>
</dbReference>
<evidence type="ECO:0000313" key="7">
    <source>
        <dbReference type="Proteomes" id="UP000317839"/>
    </source>
</evidence>
<keyword evidence="4" id="KW-0464">Manganese</keyword>
<dbReference type="InterPro" id="IPR005925">
    <property type="entry name" value="Agmatinase-rel"/>
</dbReference>
<dbReference type="AlphaFoldDB" id="A0A545TDU8"/>
<feature type="binding site" evidence="4">
    <location>
        <position position="207"/>
    </location>
    <ligand>
        <name>Mn(2+)</name>
        <dbReference type="ChEBI" id="CHEBI:29035"/>
        <label>1</label>
    </ligand>
</feature>
<dbReference type="PROSITE" id="PS51409">
    <property type="entry name" value="ARGINASE_2"/>
    <property type="match status" value="1"/>
</dbReference>
<dbReference type="GO" id="GO:0033389">
    <property type="term" value="P:putrescine biosynthetic process from arginine, via agmatine"/>
    <property type="evidence" value="ECO:0007669"/>
    <property type="project" value="TreeGrafter"/>
</dbReference>
<dbReference type="EMBL" id="VIKR01000002">
    <property type="protein sequence ID" value="TQV75395.1"/>
    <property type="molecule type" value="Genomic_DNA"/>
</dbReference>
<dbReference type="OrthoDB" id="9789727at2"/>
<dbReference type="NCBIfam" id="TIGR01230">
    <property type="entry name" value="agmatinase"/>
    <property type="match status" value="1"/>
</dbReference>
<dbReference type="PANTHER" id="PTHR11358:SF26">
    <property type="entry name" value="GUANIDINO ACID HYDROLASE, MITOCHONDRIAL"/>
    <property type="match status" value="1"/>
</dbReference>
<feature type="binding site" evidence="4">
    <location>
        <position position="130"/>
    </location>
    <ligand>
        <name>Mn(2+)</name>
        <dbReference type="ChEBI" id="CHEBI:29035"/>
        <label>1</label>
    </ligand>
</feature>
<proteinExistence type="inferred from homology"/>
<protein>
    <submittedName>
        <fullName evidence="6">Agmatinase</fullName>
        <ecNumber evidence="6">3.5.3.11</ecNumber>
    </submittedName>
</protein>
<dbReference type="InterPro" id="IPR020855">
    <property type="entry name" value="Ureohydrolase_Mn_BS"/>
</dbReference>
<organism evidence="6 7">
    <name type="scientific">Aliikangiella marina</name>
    <dbReference type="NCBI Taxonomy" id="1712262"/>
    <lineage>
        <taxon>Bacteria</taxon>
        <taxon>Pseudomonadati</taxon>
        <taxon>Pseudomonadota</taxon>
        <taxon>Gammaproteobacteria</taxon>
        <taxon>Oceanospirillales</taxon>
        <taxon>Pleioneaceae</taxon>
        <taxon>Aliikangiella</taxon>
    </lineage>
</organism>
<sequence length="280" mass="30670">MAKSQINQLRDINQRDIVVLGICSDHNSSFMRGPAGAPPKIREALYCGAANLSSELGVSIRDNARFKDIGDFHIGETEADYLSIAEPIQNVLSQGGLPLSLGGDHAVTYPILKAIANSYQNVNILHFDAHLDIYPEFEGNRYSHACPFARIMESKLASRLIQVGIRTLNQTQQLQVDKYNVEVHQMKDFDVSRLSLNLEAPLYISVDIDALDPAFAPGVSHFEPGGMNVRDIITIIQSINVPIIGADIVEFNPTRDINGMTAMVAAKILKELAGAMLLNS</sequence>